<evidence type="ECO:0000313" key="9">
    <source>
        <dbReference type="EMBL" id="QGH36684.1"/>
    </source>
</evidence>
<dbReference type="Proteomes" id="UP000339690">
    <property type="component" value="Chromosome"/>
</dbReference>
<sequence length="237" mass="26435">MSDILIIIARVLTILPLLLIITLFMGKRAIGELPVFDFLVIITLSSVVGADIADPNIDHIPTITAVILIGLLQKIVSYLKLANRRVGRLITFEPTIVVYDGTFLQRNLKDTGFSIDNILQMLRDKGVFDSREVEIAIIEANGSLSVLKKPEKNPVTAEDLQIDQPTSKISYPVIVEGIVHSKVLAARNLNEEWLQAELTKIGITNPKDVFFASINLLNEIHISLYEDQFMETPPIQH</sequence>
<evidence type="ECO:0000256" key="4">
    <source>
        <dbReference type="ARBA" id="ARBA00022692"/>
    </source>
</evidence>
<feature type="transmembrane region" description="Helical" evidence="7">
    <location>
        <begin position="6"/>
        <end position="26"/>
    </location>
</feature>
<evidence type="ECO:0000256" key="2">
    <source>
        <dbReference type="ARBA" id="ARBA00006448"/>
    </source>
</evidence>
<dbReference type="Pfam" id="PF04239">
    <property type="entry name" value="DUF421"/>
    <property type="match status" value="1"/>
</dbReference>
<evidence type="ECO:0000256" key="3">
    <source>
        <dbReference type="ARBA" id="ARBA00022475"/>
    </source>
</evidence>
<evidence type="ECO:0000256" key="7">
    <source>
        <dbReference type="SAM" id="Phobius"/>
    </source>
</evidence>
<dbReference type="RefSeq" id="WP_100358615.1">
    <property type="nucleotide sequence ID" value="NZ_CP045915.1"/>
</dbReference>
<evidence type="ECO:0000313" key="10">
    <source>
        <dbReference type="Proteomes" id="UP000339690"/>
    </source>
</evidence>
<feature type="domain" description="YetF C-terminal" evidence="8">
    <location>
        <begin position="82"/>
        <end position="214"/>
    </location>
</feature>
<organism evidence="9 10">
    <name type="scientific">Gracilibacillus salitolerans</name>
    <dbReference type="NCBI Taxonomy" id="2663022"/>
    <lineage>
        <taxon>Bacteria</taxon>
        <taxon>Bacillati</taxon>
        <taxon>Bacillota</taxon>
        <taxon>Bacilli</taxon>
        <taxon>Bacillales</taxon>
        <taxon>Bacillaceae</taxon>
        <taxon>Gracilibacillus</taxon>
    </lineage>
</organism>
<comment type="similarity">
    <text evidence="2">Belongs to the UPF0702 family.</text>
</comment>
<dbReference type="PANTHER" id="PTHR34582">
    <property type="entry name" value="UPF0702 TRANSMEMBRANE PROTEIN YCAP"/>
    <property type="match status" value="1"/>
</dbReference>
<dbReference type="InterPro" id="IPR023090">
    <property type="entry name" value="UPF0702_alpha/beta_dom_sf"/>
</dbReference>
<evidence type="ECO:0000256" key="1">
    <source>
        <dbReference type="ARBA" id="ARBA00004651"/>
    </source>
</evidence>
<dbReference type="Gene3D" id="3.30.240.20">
    <property type="entry name" value="bsu07140 like domains"/>
    <property type="match status" value="2"/>
</dbReference>
<comment type="subcellular location">
    <subcellularLocation>
        <location evidence="1">Cell membrane</location>
        <topology evidence="1">Multi-pass membrane protein</topology>
    </subcellularLocation>
</comment>
<gene>
    <name evidence="9" type="ORF">GI584_22660</name>
</gene>
<evidence type="ECO:0000259" key="8">
    <source>
        <dbReference type="Pfam" id="PF04239"/>
    </source>
</evidence>
<name>A0A5Q2TNX8_9BACI</name>
<dbReference type="PANTHER" id="PTHR34582:SF6">
    <property type="entry name" value="UPF0702 TRANSMEMBRANE PROTEIN YCAP"/>
    <property type="match status" value="1"/>
</dbReference>
<keyword evidence="5 7" id="KW-1133">Transmembrane helix</keyword>
<evidence type="ECO:0000256" key="6">
    <source>
        <dbReference type="ARBA" id="ARBA00023136"/>
    </source>
</evidence>
<dbReference type="EMBL" id="CP045915">
    <property type="protein sequence ID" value="QGH36684.1"/>
    <property type="molecule type" value="Genomic_DNA"/>
</dbReference>
<dbReference type="AlphaFoldDB" id="A0A5Q2TNX8"/>
<keyword evidence="10" id="KW-1185">Reference proteome</keyword>
<dbReference type="InterPro" id="IPR007353">
    <property type="entry name" value="DUF421"/>
</dbReference>
<protein>
    <submittedName>
        <fullName evidence="9">DUF421 domain-containing protein</fullName>
    </submittedName>
</protein>
<accession>A0A5Q2TNX8</accession>
<feature type="transmembrane region" description="Helical" evidence="7">
    <location>
        <begin position="33"/>
        <end position="53"/>
    </location>
</feature>
<keyword evidence="4 7" id="KW-0812">Transmembrane</keyword>
<keyword evidence="3" id="KW-1003">Cell membrane</keyword>
<dbReference type="KEGG" id="grc:GI584_22660"/>
<feature type="transmembrane region" description="Helical" evidence="7">
    <location>
        <begin position="59"/>
        <end position="79"/>
    </location>
</feature>
<keyword evidence="6 7" id="KW-0472">Membrane</keyword>
<evidence type="ECO:0000256" key="5">
    <source>
        <dbReference type="ARBA" id="ARBA00022989"/>
    </source>
</evidence>
<dbReference type="GO" id="GO:0005886">
    <property type="term" value="C:plasma membrane"/>
    <property type="evidence" value="ECO:0007669"/>
    <property type="project" value="UniProtKB-SubCell"/>
</dbReference>
<reference evidence="9 10" key="1">
    <citation type="submission" date="2019-11" db="EMBL/GenBank/DDBJ databases">
        <title>Gracilibacillus salitolerans sp. nov., a moderate halophile isolated from a saline soil in northwest China.</title>
        <authorList>
            <person name="Gan L."/>
        </authorList>
    </citation>
    <scope>NUCLEOTIDE SEQUENCE [LARGE SCALE GENOMIC DNA]</scope>
    <source>
        <strain evidence="9 10">SCU50</strain>
    </source>
</reference>
<proteinExistence type="inferred from homology"/>